<evidence type="ECO:0000313" key="1">
    <source>
        <dbReference type="EMBL" id="MEA5457348.1"/>
    </source>
</evidence>
<name>A0ABU5TCE7_9MICC</name>
<organism evidence="1 2">
    <name type="scientific">Sinomonas terricola</name>
    <dbReference type="NCBI Taxonomy" id="3110330"/>
    <lineage>
        <taxon>Bacteria</taxon>
        <taxon>Bacillati</taxon>
        <taxon>Actinomycetota</taxon>
        <taxon>Actinomycetes</taxon>
        <taxon>Micrococcales</taxon>
        <taxon>Micrococcaceae</taxon>
        <taxon>Sinomonas</taxon>
    </lineage>
</organism>
<keyword evidence="2" id="KW-1185">Reference proteome</keyword>
<dbReference type="EMBL" id="JAYGGQ010000028">
    <property type="protein sequence ID" value="MEA5457348.1"/>
    <property type="molecule type" value="Genomic_DNA"/>
</dbReference>
<comment type="caution">
    <text evidence="1">The sequence shown here is derived from an EMBL/GenBank/DDBJ whole genome shotgun (WGS) entry which is preliminary data.</text>
</comment>
<proteinExistence type="predicted"/>
<sequence>MSSQLERNEGHTESADMLADGVVDKADYDRAFNNLVTCMREGGYDVSTPAINPADGLTFLFEYRTQGRDLHAMNDHSLACETKYWGAVSASYAATNEQRMDEPVRSSVQVCMKNLGYDVPDDARSFRAIAGDPIDEGTRDRYATECLGEAITRLHPEIKSFGISG</sequence>
<accession>A0ABU5TCE7</accession>
<dbReference type="RefSeq" id="WP_323281259.1">
    <property type="nucleotide sequence ID" value="NZ_JAYGGQ010000028.1"/>
</dbReference>
<reference evidence="1 2" key="1">
    <citation type="submission" date="2023-12" db="EMBL/GenBank/DDBJ databases">
        <title>Sinomonas terricola sp. nov, isolated from litchi orchard soil in Guangdong, PR China.</title>
        <authorList>
            <person name="Jiaxin W."/>
            <person name="Yang Z."/>
            <person name="Honghui Z."/>
        </authorList>
    </citation>
    <scope>NUCLEOTIDE SEQUENCE [LARGE SCALE GENOMIC DNA]</scope>
    <source>
        <strain evidence="1 2">JGH33</strain>
    </source>
</reference>
<evidence type="ECO:0000313" key="2">
    <source>
        <dbReference type="Proteomes" id="UP001304769"/>
    </source>
</evidence>
<protein>
    <submittedName>
        <fullName evidence="1">Uncharacterized protein</fullName>
    </submittedName>
</protein>
<gene>
    <name evidence="1" type="ORF">SPF06_21750</name>
</gene>
<dbReference type="Proteomes" id="UP001304769">
    <property type="component" value="Unassembled WGS sequence"/>
</dbReference>